<reference evidence="1 2" key="1">
    <citation type="submission" date="2019-06" db="EMBL/GenBank/DDBJ databases">
        <title>Sequencing the genomes of 1000 actinobacteria strains.</title>
        <authorList>
            <person name="Klenk H.-P."/>
        </authorList>
    </citation>
    <scope>NUCLEOTIDE SEQUENCE [LARGE SCALE GENOMIC DNA]</scope>
    <source>
        <strain evidence="1 2">DSM 18082</strain>
    </source>
</reference>
<organism evidence="1 2">
    <name type="scientific">Oryzihumus leptocrescens</name>
    <dbReference type="NCBI Taxonomy" id="297536"/>
    <lineage>
        <taxon>Bacteria</taxon>
        <taxon>Bacillati</taxon>
        <taxon>Actinomycetota</taxon>
        <taxon>Actinomycetes</taxon>
        <taxon>Micrococcales</taxon>
        <taxon>Intrasporangiaceae</taxon>
        <taxon>Oryzihumus</taxon>
    </lineage>
</organism>
<proteinExistence type="predicted"/>
<dbReference type="NCBIfam" id="NF046112">
    <property type="entry name" value="MSMEG_6209_Nter"/>
    <property type="match status" value="1"/>
</dbReference>
<dbReference type="OrthoDB" id="4277148at2"/>
<dbReference type="AlphaFoldDB" id="A0A542ZFD6"/>
<sequence>MDQVSTPLSSRIRHGLHPDFREVAAQLHRDFDLRTGAEVVDRVLDEVAARFADARVRTFLPLLVHRYASSDLRSVTIAPSGAVQGRAGASGVASQASSVS</sequence>
<name>A0A542ZFD6_9MICO</name>
<comment type="caution">
    <text evidence="1">The sequence shown here is derived from an EMBL/GenBank/DDBJ whole genome shotgun (WGS) entry which is preliminary data.</text>
</comment>
<dbReference type="RefSeq" id="WP_141787039.1">
    <property type="nucleotide sequence ID" value="NZ_BAAAKX010000003.1"/>
</dbReference>
<evidence type="ECO:0000313" key="2">
    <source>
        <dbReference type="Proteomes" id="UP000319514"/>
    </source>
</evidence>
<keyword evidence="2" id="KW-1185">Reference proteome</keyword>
<protein>
    <submittedName>
        <fullName evidence="1">Uncharacterized protein</fullName>
    </submittedName>
</protein>
<evidence type="ECO:0000313" key="1">
    <source>
        <dbReference type="EMBL" id="TQL58960.1"/>
    </source>
</evidence>
<accession>A0A542ZFD6</accession>
<gene>
    <name evidence="1" type="ORF">FB474_0303</name>
</gene>
<dbReference type="EMBL" id="VFOQ01000001">
    <property type="protein sequence ID" value="TQL58960.1"/>
    <property type="molecule type" value="Genomic_DNA"/>
</dbReference>
<dbReference type="Gene3D" id="1.10.8.1060">
    <property type="entry name" value="Corynebacterium glutamicum thioredoxin-dependent arsenate reductase, N-terminal domain"/>
    <property type="match status" value="1"/>
</dbReference>
<dbReference type="Proteomes" id="UP000319514">
    <property type="component" value="Unassembled WGS sequence"/>
</dbReference>